<dbReference type="GO" id="GO:0005509">
    <property type="term" value="F:calcium ion binding"/>
    <property type="evidence" value="ECO:0007669"/>
    <property type="project" value="InterPro"/>
</dbReference>
<evidence type="ECO:0000256" key="1">
    <source>
        <dbReference type="SAM" id="MobiDB-lite"/>
    </source>
</evidence>
<organism evidence="3 4">
    <name type="scientific">Lagenidium giganteum</name>
    <dbReference type="NCBI Taxonomy" id="4803"/>
    <lineage>
        <taxon>Eukaryota</taxon>
        <taxon>Sar</taxon>
        <taxon>Stramenopiles</taxon>
        <taxon>Oomycota</taxon>
        <taxon>Peronosporomycetes</taxon>
        <taxon>Pythiales</taxon>
        <taxon>Pythiaceae</taxon>
    </lineage>
</organism>
<reference evidence="3" key="2">
    <citation type="journal article" date="2023" name="Microbiol Resour">
        <title>Decontamination and Annotation of the Draft Genome Sequence of the Oomycete Lagenidium giganteum ARSEF 373.</title>
        <authorList>
            <person name="Morgan W.R."/>
            <person name="Tartar A."/>
        </authorList>
    </citation>
    <scope>NUCLEOTIDE SEQUENCE</scope>
    <source>
        <strain evidence="3">ARSEF 373</strain>
    </source>
</reference>
<feature type="region of interest" description="Disordered" evidence="1">
    <location>
        <begin position="222"/>
        <end position="267"/>
    </location>
</feature>
<reference evidence="3" key="1">
    <citation type="submission" date="2022-11" db="EMBL/GenBank/DDBJ databases">
        <authorList>
            <person name="Morgan W.R."/>
            <person name="Tartar A."/>
        </authorList>
    </citation>
    <scope>NUCLEOTIDE SEQUENCE</scope>
    <source>
        <strain evidence="3">ARSEF 373</strain>
    </source>
</reference>
<dbReference type="GO" id="GO:0006644">
    <property type="term" value="P:phospholipid metabolic process"/>
    <property type="evidence" value="ECO:0007669"/>
    <property type="project" value="InterPro"/>
</dbReference>
<keyword evidence="2" id="KW-0732">Signal</keyword>
<evidence type="ECO:0000256" key="2">
    <source>
        <dbReference type="SAM" id="SignalP"/>
    </source>
</evidence>
<evidence type="ECO:0000313" key="3">
    <source>
        <dbReference type="EMBL" id="DAZ95212.1"/>
    </source>
</evidence>
<dbReference type="PANTHER" id="PTHR12824:SF8">
    <property type="entry name" value="GXIVSPLA2, ISOFORM A"/>
    <property type="match status" value="1"/>
</dbReference>
<dbReference type="EMBL" id="DAKRPA010000214">
    <property type="protein sequence ID" value="DAZ95212.1"/>
    <property type="molecule type" value="Genomic_DNA"/>
</dbReference>
<dbReference type="InterPro" id="IPR036444">
    <property type="entry name" value="PLipase_A2_dom_sf"/>
</dbReference>
<feature type="signal peptide" evidence="2">
    <location>
        <begin position="1"/>
        <end position="24"/>
    </location>
</feature>
<gene>
    <name evidence="3" type="ORF">N0F65_013057</name>
</gene>
<accession>A0AAV2YJP6</accession>
<dbReference type="Proteomes" id="UP001146120">
    <property type="component" value="Unassembled WGS sequence"/>
</dbReference>
<protein>
    <recommendedName>
        <fullName evidence="5">Phospholipase A2</fullName>
    </recommendedName>
</protein>
<dbReference type="GO" id="GO:0050482">
    <property type="term" value="P:arachidonate secretion"/>
    <property type="evidence" value="ECO:0007669"/>
    <property type="project" value="InterPro"/>
</dbReference>
<dbReference type="SUPFAM" id="SSF48619">
    <property type="entry name" value="Phospholipase A2, PLA2"/>
    <property type="match status" value="1"/>
</dbReference>
<sequence>MVKYSAFIVAACVVTTLSNYAANAFNFNQPCKAFTCPAQQKLVFKEKFVYTANGCGTSQLPIMARSDFAECCNWHDACYSTCGMKKSKCEKRMEKCMNEKCVGIKDEEEKDKCTSTAKLFSIGAQMLACPAFQDAQREACKCVKEDEAGDAHRARLKHFLKTNDAPAEEQTDDAIDALLGKYKGQEPTMFLRLLVKYPKAIKVDKSKSNFMEEVFKANPLDAFESTGPKKDKFTVGVKDGEDSDEQDSSKKDTFSVGDVEVDEHIEL</sequence>
<keyword evidence="4" id="KW-1185">Reference proteome</keyword>
<name>A0AAV2YJP6_9STRA</name>
<feature type="chain" id="PRO_5043517189" description="Phospholipase A2" evidence="2">
    <location>
        <begin position="25"/>
        <end position="267"/>
    </location>
</feature>
<dbReference type="PANTHER" id="PTHR12824">
    <property type="entry name" value="GROUP XII SECRETORY PHOSPHOLIPASE A2 FAMILY MEMBER"/>
    <property type="match status" value="1"/>
</dbReference>
<evidence type="ECO:0000313" key="4">
    <source>
        <dbReference type="Proteomes" id="UP001146120"/>
    </source>
</evidence>
<dbReference type="Gene3D" id="1.20.90.10">
    <property type="entry name" value="Phospholipase A2 domain"/>
    <property type="match status" value="1"/>
</dbReference>
<dbReference type="Pfam" id="PF06951">
    <property type="entry name" value="PLA2G12"/>
    <property type="match status" value="1"/>
</dbReference>
<dbReference type="AlphaFoldDB" id="A0AAV2YJP6"/>
<dbReference type="GO" id="GO:0004623">
    <property type="term" value="F:phospholipase A2 activity"/>
    <property type="evidence" value="ECO:0007669"/>
    <property type="project" value="InterPro"/>
</dbReference>
<dbReference type="GO" id="GO:0005576">
    <property type="term" value="C:extracellular region"/>
    <property type="evidence" value="ECO:0007669"/>
    <property type="project" value="InterPro"/>
</dbReference>
<comment type="caution">
    <text evidence="3">The sequence shown here is derived from an EMBL/GenBank/DDBJ whole genome shotgun (WGS) entry which is preliminary data.</text>
</comment>
<proteinExistence type="predicted"/>
<evidence type="ECO:0008006" key="5">
    <source>
        <dbReference type="Google" id="ProtNLM"/>
    </source>
</evidence>
<dbReference type="InterPro" id="IPR010711">
    <property type="entry name" value="PLA2G12"/>
</dbReference>
<dbReference type="GO" id="GO:0016042">
    <property type="term" value="P:lipid catabolic process"/>
    <property type="evidence" value="ECO:0007669"/>
    <property type="project" value="InterPro"/>
</dbReference>